<dbReference type="RefSeq" id="WP_135650993.1">
    <property type="nucleotide sequence ID" value="NZ_RQGF01000035.1"/>
</dbReference>
<gene>
    <name evidence="1" type="ORF">EHQ64_16990</name>
</gene>
<reference evidence="1" key="1">
    <citation type="journal article" date="2019" name="PLoS Negl. Trop. Dis.">
        <title>Revisiting the worldwide diversity of Leptospira species in the environment.</title>
        <authorList>
            <person name="Vincent A.T."/>
            <person name="Schiettekatte O."/>
            <person name="Bourhy P."/>
            <person name="Veyrier F.J."/>
            <person name="Picardeau M."/>
        </authorList>
    </citation>
    <scope>NUCLEOTIDE SEQUENCE [LARGE SCALE GENOMIC DNA]</scope>
    <source>
        <strain evidence="1">201702455</strain>
    </source>
</reference>
<comment type="caution">
    <text evidence="1">The sequence shown here is derived from an EMBL/GenBank/DDBJ whole genome shotgun (WGS) entry which is preliminary data.</text>
</comment>
<protein>
    <recommendedName>
        <fullName evidence="3">Lipoprotein</fullName>
    </recommendedName>
</protein>
<evidence type="ECO:0008006" key="3">
    <source>
        <dbReference type="Google" id="ProtNLM"/>
    </source>
</evidence>
<organism evidence="1 2">
    <name type="scientific">Leptospira sarikeiensis</name>
    <dbReference type="NCBI Taxonomy" id="2484943"/>
    <lineage>
        <taxon>Bacteria</taxon>
        <taxon>Pseudomonadati</taxon>
        <taxon>Spirochaetota</taxon>
        <taxon>Spirochaetia</taxon>
        <taxon>Leptospirales</taxon>
        <taxon>Leptospiraceae</taxon>
        <taxon>Leptospira</taxon>
    </lineage>
</organism>
<dbReference type="OrthoDB" id="324265at2"/>
<sequence length="217" mass="24668">MKRAYILILFPSYIVFGSCLIYHTTNPVLEDKPTAPSACISSVSFRTMISGLPPDIEVKEIKQGDRTTQDVKVKSDPLNGQSHPQLDLMAREVFLESGILTNNPKEGQVPDGIFIQINNRLEYPLLGYTSMLFSTITLTILPGHNVTTETFDVIVFENKKFLFKKSYTHAVSQWQWLPLLFFFWAGEDLSFGKVHYKNVLKDTLSEIISLKKKSKKC</sequence>
<dbReference type="EMBL" id="RQGF01000035">
    <property type="protein sequence ID" value="TGL58746.1"/>
    <property type="molecule type" value="Genomic_DNA"/>
</dbReference>
<proteinExistence type="predicted"/>
<dbReference type="AlphaFoldDB" id="A0A4R9K0W8"/>
<keyword evidence="2" id="KW-1185">Reference proteome</keyword>
<dbReference type="PROSITE" id="PS51257">
    <property type="entry name" value="PROKAR_LIPOPROTEIN"/>
    <property type="match status" value="1"/>
</dbReference>
<name>A0A4R9K0W8_9LEPT</name>
<dbReference type="Proteomes" id="UP000297762">
    <property type="component" value="Unassembled WGS sequence"/>
</dbReference>
<evidence type="ECO:0000313" key="2">
    <source>
        <dbReference type="Proteomes" id="UP000297762"/>
    </source>
</evidence>
<accession>A0A4R9K0W8</accession>
<evidence type="ECO:0000313" key="1">
    <source>
        <dbReference type="EMBL" id="TGL58746.1"/>
    </source>
</evidence>